<protein>
    <submittedName>
        <fullName evidence="1">Uncharacterized protein</fullName>
    </submittedName>
</protein>
<reference evidence="1" key="1">
    <citation type="journal article" date="2017" name="Appl. Environ. Microbiol.">
        <title>Molecular characterization of an Endozoicomonas-like organism causing infection in king scallop Pecten maximus L.</title>
        <authorList>
            <person name="Cano I."/>
            <person name="van Aerle R."/>
            <person name="Ross S."/>
            <person name="Verner-Jeffreys D.W."/>
            <person name="Paley R.K."/>
            <person name="Rimmer G."/>
            <person name="Ryder D."/>
            <person name="Hooper P."/>
            <person name="Stone D."/>
            <person name="Feist S.W."/>
        </authorList>
    </citation>
    <scope>NUCLEOTIDE SEQUENCE</scope>
</reference>
<name>A0A2H9T4Q0_9ZZZZ</name>
<comment type="caution">
    <text evidence="1">The sequence shown here is derived from an EMBL/GenBank/DDBJ whole genome shotgun (WGS) entry which is preliminary data.</text>
</comment>
<sequence>MASLRTGVDNETHLLIDVYLKGNKGVVNVPMVWMEWGSPGDHHDNIFFCRPRSTGTYRYILYILNGPPLSLLGDAP</sequence>
<dbReference type="EMBL" id="NSIT01000242">
    <property type="protein sequence ID" value="PJE78181.1"/>
    <property type="molecule type" value="Genomic_DNA"/>
</dbReference>
<proteinExistence type="predicted"/>
<accession>A0A2H9T4Q0</accession>
<evidence type="ECO:0000313" key="1">
    <source>
        <dbReference type="EMBL" id="PJE78181.1"/>
    </source>
</evidence>
<gene>
    <name evidence="1" type="ORF">CI610_02890</name>
</gene>
<dbReference type="AlphaFoldDB" id="A0A2H9T4Q0"/>
<organism evidence="1">
    <name type="scientific">invertebrate metagenome</name>
    <dbReference type="NCBI Taxonomy" id="1711999"/>
    <lineage>
        <taxon>unclassified sequences</taxon>
        <taxon>metagenomes</taxon>
        <taxon>organismal metagenomes</taxon>
    </lineage>
</organism>